<dbReference type="Proteomes" id="UP000616151">
    <property type="component" value="Unassembled WGS sequence"/>
</dbReference>
<gene>
    <name evidence="1" type="ORF">JHL16_18430</name>
</gene>
<protein>
    <submittedName>
        <fullName evidence="1">SRPBCC domain-containing protein</fullName>
    </submittedName>
</protein>
<proteinExistence type="predicted"/>
<sequence>MNLVNNKDVREDRLELVITRVLDAPPMLVYKVWTEPEHMVRWMGPKGFTAPSAKLDVREGGQYRALIRSPEGKDYWFHGVYREVVENKRLVFTFAWEEDGERGLENLITITFTEENGKTRMTFKQAPFQSVEERDGHEGGWSEAFDKLTAYVVTAEAA</sequence>
<evidence type="ECO:0000313" key="2">
    <source>
        <dbReference type="Proteomes" id="UP000616151"/>
    </source>
</evidence>
<name>A0ACC5R6P0_9HYPH</name>
<evidence type="ECO:0000313" key="1">
    <source>
        <dbReference type="EMBL" id="MBK1868336.1"/>
    </source>
</evidence>
<reference evidence="1" key="1">
    <citation type="submission" date="2021-01" db="EMBL/GenBank/DDBJ databases">
        <authorList>
            <person name="Sun Q."/>
        </authorList>
    </citation>
    <scope>NUCLEOTIDE SEQUENCE</scope>
    <source>
        <strain evidence="1">YIM B02566</strain>
    </source>
</reference>
<dbReference type="EMBL" id="JAENHL010000007">
    <property type="protein sequence ID" value="MBK1868336.1"/>
    <property type="molecule type" value="Genomic_DNA"/>
</dbReference>
<keyword evidence="2" id="KW-1185">Reference proteome</keyword>
<accession>A0ACC5R6P0</accession>
<comment type="caution">
    <text evidence="1">The sequence shown here is derived from an EMBL/GenBank/DDBJ whole genome shotgun (WGS) entry which is preliminary data.</text>
</comment>
<organism evidence="1 2">
    <name type="scientific">Taklimakanibacter albus</name>
    <dbReference type="NCBI Taxonomy" id="2800327"/>
    <lineage>
        <taxon>Bacteria</taxon>
        <taxon>Pseudomonadati</taxon>
        <taxon>Pseudomonadota</taxon>
        <taxon>Alphaproteobacteria</taxon>
        <taxon>Hyphomicrobiales</taxon>
        <taxon>Aestuariivirgaceae</taxon>
        <taxon>Taklimakanibacter</taxon>
    </lineage>
</organism>